<protein>
    <submittedName>
        <fullName evidence="3">Glycosyltransferase involved in cell wall bisynthesis</fullName>
    </submittedName>
</protein>
<name>A0A1M6XZA3_9FLAO</name>
<dbReference type="Proteomes" id="UP000184120">
    <property type="component" value="Unassembled WGS sequence"/>
</dbReference>
<dbReference type="Gene3D" id="3.40.50.2000">
    <property type="entry name" value="Glycogen Phosphorylase B"/>
    <property type="match status" value="1"/>
</dbReference>
<reference evidence="2" key="1">
    <citation type="journal article" date="2014" name="Int. J. Syst. Evol. Microbiol.">
        <title>Complete genome of a new Firmicutes species belonging to the dominant human colonic microbiota ('Ruminococcus bicirculans') reveals two chromosomes and a selective capacity to utilize plant glucans.</title>
        <authorList>
            <consortium name="NISC Comparative Sequencing Program"/>
            <person name="Wegmann U."/>
            <person name="Louis P."/>
            <person name="Goesmann A."/>
            <person name="Henrissat B."/>
            <person name="Duncan S.H."/>
            <person name="Flint H.J."/>
        </authorList>
    </citation>
    <scope>NUCLEOTIDE SEQUENCE</scope>
    <source>
        <strain evidence="2">CGMCC 1.12707</strain>
    </source>
</reference>
<feature type="domain" description="Glycosyl transferase family 1" evidence="1">
    <location>
        <begin position="230"/>
        <end position="303"/>
    </location>
</feature>
<dbReference type="SUPFAM" id="SSF53756">
    <property type="entry name" value="UDP-Glycosyltransferase/glycogen phosphorylase"/>
    <property type="match status" value="1"/>
</dbReference>
<dbReference type="InterPro" id="IPR001296">
    <property type="entry name" value="Glyco_trans_1"/>
</dbReference>
<keyword evidence="5" id="KW-1185">Reference proteome</keyword>
<evidence type="ECO:0000313" key="3">
    <source>
        <dbReference type="EMBL" id="SHL11304.1"/>
    </source>
</evidence>
<evidence type="ECO:0000259" key="1">
    <source>
        <dbReference type="Pfam" id="PF00534"/>
    </source>
</evidence>
<proteinExistence type="predicted"/>
<dbReference type="OrthoDB" id="9797829at2"/>
<dbReference type="Proteomes" id="UP000650994">
    <property type="component" value="Unassembled WGS sequence"/>
</dbReference>
<organism evidence="3 4">
    <name type="scientific">Chishuiella changwenlii</name>
    <dbReference type="NCBI Taxonomy" id="1434701"/>
    <lineage>
        <taxon>Bacteria</taxon>
        <taxon>Pseudomonadati</taxon>
        <taxon>Bacteroidota</taxon>
        <taxon>Flavobacteriia</taxon>
        <taxon>Flavobacteriales</taxon>
        <taxon>Weeksellaceae</taxon>
        <taxon>Chishuiella</taxon>
    </lineage>
</organism>
<reference evidence="4" key="3">
    <citation type="submission" date="2016-11" db="EMBL/GenBank/DDBJ databases">
        <authorList>
            <person name="Varghese N."/>
            <person name="Submissions S."/>
        </authorList>
    </citation>
    <scope>NUCLEOTIDE SEQUENCE [LARGE SCALE GENOMIC DNA]</scope>
    <source>
        <strain evidence="4">DSM 27989</strain>
    </source>
</reference>
<reference evidence="2" key="5">
    <citation type="submission" date="2024-05" db="EMBL/GenBank/DDBJ databases">
        <authorList>
            <person name="Sun Q."/>
            <person name="Zhou Y."/>
        </authorList>
    </citation>
    <scope>NUCLEOTIDE SEQUENCE</scope>
    <source>
        <strain evidence="2">CGMCC 1.12707</strain>
    </source>
</reference>
<dbReference type="EMBL" id="BMFL01000005">
    <property type="protein sequence ID" value="GGE94010.1"/>
    <property type="molecule type" value="Genomic_DNA"/>
</dbReference>
<dbReference type="AlphaFoldDB" id="A0A1M6XZA3"/>
<dbReference type="STRING" id="1434701.SAMN05443634_10623"/>
<dbReference type="EMBL" id="FRBH01000006">
    <property type="protein sequence ID" value="SHL11304.1"/>
    <property type="molecule type" value="Genomic_DNA"/>
</dbReference>
<accession>A0A1M6XZA3</accession>
<dbReference type="RefSeq" id="WP_072931540.1">
    <property type="nucleotide sequence ID" value="NZ_BMFL01000005.1"/>
</dbReference>
<keyword evidence="3" id="KW-0808">Transferase</keyword>
<reference evidence="3" key="2">
    <citation type="submission" date="2016-11" db="EMBL/GenBank/DDBJ databases">
        <authorList>
            <person name="Jaros S."/>
            <person name="Januszkiewicz K."/>
            <person name="Wedrychowicz H."/>
        </authorList>
    </citation>
    <scope>NUCLEOTIDE SEQUENCE [LARGE SCALE GENOMIC DNA]</scope>
    <source>
        <strain evidence="3">DSM 27989</strain>
    </source>
</reference>
<sequence>MCKERPIYFICPDKKIPVGGVKQIYRQVEILRKNDVNAFVVHRKNGFKANWFQNNVPIKYFPNIFHKIDKQRKTKPFYKLKYFFKGILMNKKMPELDSILVFPETLVTHIPPHLFEQEKVIFNQNCYYTFNEYKEGKTNYEIYQDKKTLLTIVVSQDSKEFLEYKFDDLSIVRISLGINDKFCYNEEKKKQIAFMPRKLPTDLVQLRLLLKNKAIFKDWNWVAIDNKTECEVAEILKESAIYLSTNHIEGFGLPPAEAMACGCYVIGYTGNGGKEYFKKEFSSSIESGNILDFAREIENIVEIYNANSLEIKDKGKLASCYIRENYNIFIEEKDIMNIWQRLINTSN</sequence>
<evidence type="ECO:0000313" key="4">
    <source>
        <dbReference type="Proteomes" id="UP000184120"/>
    </source>
</evidence>
<evidence type="ECO:0000313" key="5">
    <source>
        <dbReference type="Proteomes" id="UP000650994"/>
    </source>
</evidence>
<gene>
    <name evidence="2" type="ORF">GCM10010984_09580</name>
    <name evidence="3" type="ORF">SAMN05443634_10623</name>
</gene>
<evidence type="ECO:0000313" key="2">
    <source>
        <dbReference type="EMBL" id="GGE94010.1"/>
    </source>
</evidence>
<dbReference type="Pfam" id="PF00534">
    <property type="entry name" value="Glycos_transf_1"/>
    <property type="match status" value="1"/>
</dbReference>
<reference evidence="5" key="4">
    <citation type="journal article" date="2019" name="Int. J. Syst. Evol. Microbiol.">
        <title>The Global Catalogue of Microorganisms (GCM) 10K type strain sequencing project: providing services to taxonomists for standard genome sequencing and annotation.</title>
        <authorList>
            <consortium name="The Broad Institute Genomics Platform"/>
            <consortium name="The Broad Institute Genome Sequencing Center for Infectious Disease"/>
            <person name="Wu L."/>
            <person name="Ma J."/>
        </authorList>
    </citation>
    <scope>NUCLEOTIDE SEQUENCE [LARGE SCALE GENOMIC DNA]</scope>
    <source>
        <strain evidence="5">CGMCC 1.12707</strain>
    </source>
</reference>
<dbReference type="GO" id="GO:0016757">
    <property type="term" value="F:glycosyltransferase activity"/>
    <property type="evidence" value="ECO:0007669"/>
    <property type="project" value="InterPro"/>
</dbReference>